<keyword evidence="3" id="KW-1185">Reference proteome</keyword>
<dbReference type="Gene3D" id="1.10.287.70">
    <property type="match status" value="3"/>
</dbReference>
<dbReference type="Proteomes" id="UP001163046">
    <property type="component" value="Unassembled WGS sequence"/>
</dbReference>
<name>A0A9X0A3G8_9CNID</name>
<feature type="transmembrane region" description="Helical" evidence="1">
    <location>
        <begin position="12"/>
        <end position="31"/>
    </location>
</feature>
<comment type="caution">
    <text evidence="2">The sequence shown here is derived from an EMBL/GenBank/DDBJ whole genome shotgun (WGS) entry which is preliminary data.</text>
</comment>
<accession>A0A9X0A3G8</accession>
<evidence type="ECO:0000256" key="1">
    <source>
        <dbReference type="SAM" id="Phobius"/>
    </source>
</evidence>
<keyword evidence="1" id="KW-0472">Membrane</keyword>
<proteinExistence type="predicted"/>
<gene>
    <name evidence="2" type="ORF">OS493_012004</name>
</gene>
<dbReference type="EMBL" id="MU825401">
    <property type="protein sequence ID" value="KAJ7392345.1"/>
    <property type="molecule type" value="Genomic_DNA"/>
</dbReference>
<organism evidence="2 3">
    <name type="scientific">Desmophyllum pertusum</name>
    <dbReference type="NCBI Taxonomy" id="174260"/>
    <lineage>
        <taxon>Eukaryota</taxon>
        <taxon>Metazoa</taxon>
        <taxon>Cnidaria</taxon>
        <taxon>Anthozoa</taxon>
        <taxon>Hexacorallia</taxon>
        <taxon>Scleractinia</taxon>
        <taxon>Caryophylliina</taxon>
        <taxon>Caryophylliidae</taxon>
        <taxon>Desmophyllum</taxon>
    </lineage>
</organism>
<keyword evidence="1" id="KW-0812">Transmembrane</keyword>
<keyword evidence="1" id="KW-1133">Transmembrane helix</keyword>
<evidence type="ECO:0000313" key="2">
    <source>
        <dbReference type="EMBL" id="KAJ7392345.1"/>
    </source>
</evidence>
<sequence length="302" mass="34771">MDPLFKAALLRTLGFILWASLSAWLFVVVEYKEKDDKEEKYQLLHSLYVFLASKYNMSIEEFNNVSNIAYEALSEPKPQWTYPAAVDFVFQAVTTIELKPNSSVGPTFSLDQRGEGSVKMDPLDLQNYAPSDLWLHIMALTQRLEEKYQLLLSLYESMASKYNMTIEEFNNFSSVAHEALSEPKPQWTFSVSIDFVFQVVTTIGSFFSLTDALWASLSAWLFVVVQYTEKDDKEEKYQLLHSLYVFLASKYNMSIEEFNNVSNIAYEALSEPKPHWTYPAAVQFVFQALTTIGKPKYEISSR</sequence>
<dbReference type="AlphaFoldDB" id="A0A9X0A3G8"/>
<dbReference type="OrthoDB" id="5976463at2759"/>
<protein>
    <submittedName>
        <fullName evidence="2">Uncharacterized protein</fullName>
    </submittedName>
</protein>
<evidence type="ECO:0000313" key="3">
    <source>
        <dbReference type="Proteomes" id="UP001163046"/>
    </source>
</evidence>
<reference evidence="2" key="1">
    <citation type="submission" date="2023-01" db="EMBL/GenBank/DDBJ databases">
        <title>Genome assembly of the deep-sea coral Lophelia pertusa.</title>
        <authorList>
            <person name="Herrera S."/>
            <person name="Cordes E."/>
        </authorList>
    </citation>
    <scope>NUCLEOTIDE SEQUENCE</scope>
    <source>
        <strain evidence="2">USNM1676648</strain>
        <tissue evidence="2">Polyp</tissue>
    </source>
</reference>